<evidence type="ECO:0000313" key="2">
    <source>
        <dbReference type="Proteomes" id="UP001057402"/>
    </source>
</evidence>
<protein>
    <submittedName>
        <fullName evidence="1">Uncharacterized protein</fullName>
    </submittedName>
</protein>
<organism evidence="1 2">
    <name type="scientific">Melastoma candidum</name>
    <dbReference type="NCBI Taxonomy" id="119954"/>
    <lineage>
        <taxon>Eukaryota</taxon>
        <taxon>Viridiplantae</taxon>
        <taxon>Streptophyta</taxon>
        <taxon>Embryophyta</taxon>
        <taxon>Tracheophyta</taxon>
        <taxon>Spermatophyta</taxon>
        <taxon>Magnoliopsida</taxon>
        <taxon>eudicotyledons</taxon>
        <taxon>Gunneridae</taxon>
        <taxon>Pentapetalae</taxon>
        <taxon>rosids</taxon>
        <taxon>malvids</taxon>
        <taxon>Myrtales</taxon>
        <taxon>Melastomataceae</taxon>
        <taxon>Melastomatoideae</taxon>
        <taxon>Melastomateae</taxon>
        <taxon>Melastoma</taxon>
    </lineage>
</organism>
<sequence>MSVAVGSLPPQQGPPFTSALPGPPTRNNFGSIDLSPSGLLAFPAGSSITFVDYSSLQLISTASLHSPSSTSLSPFITSLRFQPPTHPQILESPAPLLLAAGDRHGRLFLLDLRSPSSSPFLTFQCDAVSPNSGIQDICWIGPSFVAAVSGSSLLSLFSASSARCFWKYNALPEYLSCIPSTVGTFLWLGCGGSFYPRRF</sequence>
<keyword evidence="2" id="KW-1185">Reference proteome</keyword>
<proteinExistence type="predicted"/>
<evidence type="ECO:0000313" key="1">
    <source>
        <dbReference type="EMBL" id="KAI4380641.1"/>
    </source>
</evidence>
<gene>
    <name evidence="1" type="ORF">MLD38_006808</name>
</gene>
<dbReference type="Proteomes" id="UP001057402">
    <property type="component" value="Chromosome 3"/>
</dbReference>
<dbReference type="EMBL" id="CM042882">
    <property type="protein sequence ID" value="KAI4380641.1"/>
    <property type="molecule type" value="Genomic_DNA"/>
</dbReference>
<comment type="caution">
    <text evidence="1">The sequence shown here is derived from an EMBL/GenBank/DDBJ whole genome shotgun (WGS) entry which is preliminary data.</text>
</comment>
<name>A0ACB9RNA3_9MYRT</name>
<reference evidence="2" key="1">
    <citation type="journal article" date="2023" name="Front. Plant Sci.">
        <title>Chromosomal-level genome assembly of Melastoma candidum provides insights into trichome evolution.</title>
        <authorList>
            <person name="Zhong Y."/>
            <person name="Wu W."/>
            <person name="Sun C."/>
            <person name="Zou P."/>
            <person name="Liu Y."/>
            <person name="Dai S."/>
            <person name="Zhou R."/>
        </authorList>
    </citation>
    <scope>NUCLEOTIDE SEQUENCE [LARGE SCALE GENOMIC DNA]</scope>
</reference>
<accession>A0ACB9RNA3</accession>